<reference evidence="4 5" key="1">
    <citation type="submission" date="2019-03" db="EMBL/GenBank/DDBJ databases">
        <title>Diversity of the mouse oral microbiome.</title>
        <authorList>
            <person name="Joseph S."/>
            <person name="Aduse-Opoku J."/>
            <person name="Curtis M."/>
            <person name="Wade W."/>
            <person name="Hashim A."/>
        </authorList>
    </citation>
    <scope>NUCLEOTIDE SEQUENCE [LARGE SCALE GENOMIC DNA]</scope>
    <source>
        <strain evidence="4 5">P1012</strain>
    </source>
</reference>
<evidence type="ECO:0000313" key="5">
    <source>
        <dbReference type="Proteomes" id="UP000298358"/>
    </source>
</evidence>
<dbReference type="InterPro" id="IPR000182">
    <property type="entry name" value="GNAT_dom"/>
</dbReference>
<keyword evidence="1 4" id="KW-0808">Transferase</keyword>
<protein>
    <submittedName>
        <fullName evidence="4">N-acetyltransferase family protein</fullName>
    </submittedName>
</protein>
<name>A0A4Y9FZW3_9MICO</name>
<dbReference type="PANTHER" id="PTHR43072:SF23">
    <property type="entry name" value="UPF0039 PROTEIN C11D3.02C"/>
    <property type="match status" value="1"/>
</dbReference>
<accession>A0A4Y9FZW3</accession>
<evidence type="ECO:0000256" key="1">
    <source>
        <dbReference type="ARBA" id="ARBA00022679"/>
    </source>
</evidence>
<dbReference type="EMBL" id="SPQB01000002">
    <property type="protein sequence ID" value="TFU34352.1"/>
    <property type="molecule type" value="Genomic_DNA"/>
</dbReference>
<keyword evidence="2" id="KW-0012">Acyltransferase</keyword>
<keyword evidence="5" id="KW-1185">Reference proteome</keyword>
<dbReference type="InterPro" id="IPR016181">
    <property type="entry name" value="Acyl_CoA_acyltransferase"/>
</dbReference>
<organism evidence="4 5">
    <name type="scientific">Microbacterium paludicola</name>
    <dbReference type="NCBI Taxonomy" id="300019"/>
    <lineage>
        <taxon>Bacteria</taxon>
        <taxon>Bacillati</taxon>
        <taxon>Actinomycetota</taxon>
        <taxon>Actinomycetes</taxon>
        <taxon>Micrococcales</taxon>
        <taxon>Microbacteriaceae</taxon>
        <taxon>Microbacterium</taxon>
    </lineage>
</organism>
<gene>
    <name evidence="4" type="ORF">E4U02_01485</name>
</gene>
<evidence type="ECO:0000259" key="3">
    <source>
        <dbReference type="PROSITE" id="PS51186"/>
    </source>
</evidence>
<dbReference type="RefSeq" id="WP_135112455.1">
    <property type="nucleotide sequence ID" value="NZ_JADGLL010000002.1"/>
</dbReference>
<dbReference type="Pfam" id="PF13420">
    <property type="entry name" value="Acetyltransf_4"/>
    <property type="match status" value="1"/>
</dbReference>
<feature type="domain" description="N-acetyltransferase" evidence="3">
    <location>
        <begin position="5"/>
        <end position="164"/>
    </location>
</feature>
<dbReference type="CDD" id="cd04301">
    <property type="entry name" value="NAT_SF"/>
    <property type="match status" value="1"/>
</dbReference>
<evidence type="ECO:0000313" key="4">
    <source>
        <dbReference type="EMBL" id="TFU34352.1"/>
    </source>
</evidence>
<dbReference type="Gene3D" id="3.40.630.30">
    <property type="match status" value="1"/>
</dbReference>
<dbReference type="OrthoDB" id="3173333at2"/>
<dbReference type="PANTHER" id="PTHR43072">
    <property type="entry name" value="N-ACETYLTRANSFERASE"/>
    <property type="match status" value="1"/>
</dbReference>
<dbReference type="SUPFAM" id="SSF55729">
    <property type="entry name" value="Acyl-CoA N-acyltransferases (Nat)"/>
    <property type="match status" value="1"/>
</dbReference>
<evidence type="ECO:0000256" key="2">
    <source>
        <dbReference type="ARBA" id="ARBA00023315"/>
    </source>
</evidence>
<dbReference type="GO" id="GO:0016747">
    <property type="term" value="F:acyltransferase activity, transferring groups other than amino-acyl groups"/>
    <property type="evidence" value="ECO:0007669"/>
    <property type="project" value="InterPro"/>
</dbReference>
<dbReference type="PROSITE" id="PS51186">
    <property type="entry name" value="GNAT"/>
    <property type="match status" value="1"/>
</dbReference>
<proteinExistence type="predicted"/>
<comment type="caution">
    <text evidence="4">The sequence shown here is derived from an EMBL/GenBank/DDBJ whole genome shotgun (WGS) entry which is preliminary data.</text>
</comment>
<dbReference type="Proteomes" id="UP000298358">
    <property type="component" value="Unassembled WGS sequence"/>
</dbReference>
<sequence>MTQDRRIRLATTEDAAACAVIYAHYVRHTVITFETEPPSVADMAVRIATSNERHAWLVLEEAGAVVGYAYAGPFKPRAAYQWSCEVSVYLHPEHRGAGAGRALYDALLPMLRERGYRRAIAVVAQPNPASNRLHEKLGFTHTGTQPRVGWKHGAWHDVAWSQLDLVQDEDLVAPPAPPA</sequence>
<dbReference type="AlphaFoldDB" id="A0A4Y9FZW3"/>